<dbReference type="EMBL" id="JAGGNH010000005">
    <property type="protein sequence ID" value="KAJ0972643.1"/>
    <property type="molecule type" value="Genomic_DNA"/>
</dbReference>
<keyword evidence="3" id="KW-1185">Reference proteome</keyword>
<proteinExistence type="predicted"/>
<reference evidence="2" key="1">
    <citation type="submission" date="2021-03" db="EMBL/GenBank/DDBJ databases">
        <authorList>
            <person name="Li Z."/>
            <person name="Yang C."/>
        </authorList>
    </citation>
    <scope>NUCLEOTIDE SEQUENCE</scope>
    <source>
        <strain evidence="2">Dzin_1.0</strain>
        <tissue evidence="2">Leaf</tissue>
    </source>
</reference>
<feature type="compositionally biased region" description="Basic and acidic residues" evidence="1">
    <location>
        <begin position="138"/>
        <end position="152"/>
    </location>
</feature>
<comment type="caution">
    <text evidence="2">The sequence shown here is derived from an EMBL/GenBank/DDBJ whole genome shotgun (WGS) entry which is preliminary data.</text>
</comment>
<gene>
    <name evidence="2" type="ORF">J5N97_020602</name>
</gene>
<organism evidence="2 3">
    <name type="scientific">Dioscorea zingiberensis</name>
    <dbReference type="NCBI Taxonomy" id="325984"/>
    <lineage>
        <taxon>Eukaryota</taxon>
        <taxon>Viridiplantae</taxon>
        <taxon>Streptophyta</taxon>
        <taxon>Embryophyta</taxon>
        <taxon>Tracheophyta</taxon>
        <taxon>Spermatophyta</taxon>
        <taxon>Magnoliopsida</taxon>
        <taxon>Liliopsida</taxon>
        <taxon>Dioscoreales</taxon>
        <taxon>Dioscoreaceae</taxon>
        <taxon>Dioscorea</taxon>
    </lineage>
</organism>
<feature type="region of interest" description="Disordered" evidence="1">
    <location>
        <begin position="116"/>
        <end position="157"/>
    </location>
</feature>
<dbReference type="Proteomes" id="UP001085076">
    <property type="component" value="Miscellaneous, Linkage group lg05"/>
</dbReference>
<reference evidence="2" key="2">
    <citation type="journal article" date="2022" name="Hortic Res">
        <title>The genome of Dioscorea zingiberensis sheds light on the biosynthesis, origin and evolution of the medicinally important diosgenin saponins.</title>
        <authorList>
            <person name="Li Y."/>
            <person name="Tan C."/>
            <person name="Li Z."/>
            <person name="Guo J."/>
            <person name="Li S."/>
            <person name="Chen X."/>
            <person name="Wang C."/>
            <person name="Dai X."/>
            <person name="Yang H."/>
            <person name="Song W."/>
            <person name="Hou L."/>
            <person name="Xu J."/>
            <person name="Tong Z."/>
            <person name="Xu A."/>
            <person name="Yuan X."/>
            <person name="Wang W."/>
            <person name="Yang Q."/>
            <person name="Chen L."/>
            <person name="Sun Z."/>
            <person name="Wang K."/>
            <person name="Pan B."/>
            <person name="Chen J."/>
            <person name="Bao Y."/>
            <person name="Liu F."/>
            <person name="Qi X."/>
            <person name="Gang D.R."/>
            <person name="Wen J."/>
            <person name="Li J."/>
        </authorList>
    </citation>
    <scope>NUCLEOTIDE SEQUENCE</scope>
    <source>
        <strain evidence="2">Dzin_1.0</strain>
    </source>
</reference>
<evidence type="ECO:0000313" key="3">
    <source>
        <dbReference type="Proteomes" id="UP001085076"/>
    </source>
</evidence>
<name>A0A9D5CG68_9LILI</name>
<protein>
    <submittedName>
        <fullName evidence="2">Uncharacterized protein</fullName>
    </submittedName>
</protein>
<sequence>MGRLEHWLGGYEEVDKEEVASPQLWETSGNPYGVSAKQMMMRYRKEMVELLGGEDEENEEEWRSARSENLGNNLALKMFVLGNMERRSSFRVNDVHSKVIPKAMTTEGEWWTRKELGESSRSDRTNSNSNHTGWRVETAAKEKNGEKNEKMSHTRNSQVEVMHSSEVVNQSEKHIQTYNFQNQANQTGVSSISYSSFLLMKLAAVIPEMNFDIGQILWKEILHHPRDGNTTTLGFSPGMNTPDHSHMHGAIQADAGTCSMPNSEGILRLSTSHISPMTRDHEFQNVVPMSFMHNPPINSEDLNGDMKVEI</sequence>
<evidence type="ECO:0000256" key="1">
    <source>
        <dbReference type="SAM" id="MobiDB-lite"/>
    </source>
</evidence>
<dbReference type="OrthoDB" id="1609391at2759"/>
<dbReference type="AlphaFoldDB" id="A0A9D5CG68"/>
<evidence type="ECO:0000313" key="2">
    <source>
        <dbReference type="EMBL" id="KAJ0972643.1"/>
    </source>
</evidence>
<accession>A0A9D5CG68</accession>